<feature type="region of interest" description="Disordered" evidence="1">
    <location>
        <begin position="148"/>
        <end position="168"/>
    </location>
</feature>
<feature type="region of interest" description="Disordered" evidence="1">
    <location>
        <begin position="683"/>
        <end position="824"/>
    </location>
</feature>
<reference evidence="2" key="2">
    <citation type="submission" date="2023-06" db="EMBL/GenBank/DDBJ databases">
        <authorList>
            <person name="Kobayashi Y."/>
            <person name="Kayamori A."/>
            <person name="Aoki K."/>
            <person name="Shiwa Y."/>
            <person name="Fujita N."/>
            <person name="Sugita T."/>
            <person name="Iwasaki W."/>
            <person name="Tanaka N."/>
            <person name="Takashima M."/>
        </authorList>
    </citation>
    <scope>NUCLEOTIDE SEQUENCE</scope>
    <source>
        <strain evidence="2">HIS016</strain>
    </source>
</reference>
<feature type="region of interest" description="Disordered" evidence="1">
    <location>
        <begin position="1"/>
        <end position="100"/>
    </location>
</feature>
<gene>
    <name evidence="2" type="ORF">CspeluHIS016_0703120</name>
</gene>
<evidence type="ECO:0000256" key="1">
    <source>
        <dbReference type="SAM" id="MobiDB-lite"/>
    </source>
</evidence>
<name>A0AAD3TYN2_9TREE</name>
<feature type="region of interest" description="Disordered" evidence="1">
    <location>
        <begin position="857"/>
        <end position="924"/>
    </location>
</feature>
<evidence type="ECO:0000313" key="2">
    <source>
        <dbReference type="EMBL" id="GMK59297.1"/>
    </source>
</evidence>
<proteinExistence type="predicted"/>
<organism evidence="2 3">
    <name type="scientific">Cutaneotrichosporon spelunceum</name>
    <dbReference type="NCBI Taxonomy" id="1672016"/>
    <lineage>
        <taxon>Eukaryota</taxon>
        <taxon>Fungi</taxon>
        <taxon>Dikarya</taxon>
        <taxon>Basidiomycota</taxon>
        <taxon>Agaricomycotina</taxon>
        <taxon>Tremellomycetes</taxon>
        <taxon>Trichosporonales</taxon>
        <taxon>Trichosporonaceae</taxon>
        <taxon>Cutaneotrichosporon</taxon>
    </lineage>
</organism>
<feature type="compositionally biased region" description="Polar residues" evidence="1">
    <location>
        <begin position="22"/>
        <end position="48"/>
    </location>
</feature>
<feature type="region of interest" description="Disordered" evidence="1">
    <location>
        <begin position="438"/>
        <end position="542"/>
    </location>
</feature>
<feature type="region of interest" description="Disordered" evidence="1">
    <location>
        <begin position="956"/>
        <end position="1091"/>
    </location>
</feature>
<sequence length="1091" mass="114684">MPPHTRQDSGFGHPGGWRAGTPPTSARQHSFTLQPGQSMSLQPGSSVSLPPGAFPGAYPFWQQPPGAFSPTPANISTNLGRHNRGDSSHTSKRQRYQGDGPIGMGHPGIPNANNIDHRSNPSATLRNRANLAILTDIPVSAGAAPISPGLGRFPGTPGPPPGTPPALLSYNQRAYTLDSAGVQSLGHFPHSSLSMPIGSPLTRQGPGPLGGGPMPPPSPVTRRAVTTPSHLSQSHTRSGSAQQRLGPPPKAILGGPGGRTFEELRPSPGSSLKPSPATSATSRSSSPLAVSAQRQASETSTKRSIEMAADAASKGGAAVATTLKDVIMHNGNHVNVTLPPAKYSPPNTPATTSPAKQDGKEDVTNMEATAERVPRKEAFPWPPMQVGVTPHSIPLPLSPISDDLSAVEMTFSPQMASPPANYKVVTWKGKEVRVAMPGEQNNWDPLRPTPNLMDIDETDMPTTENVDTPNTENTTPSPHASPFMDSINPSTPPTGETSMHTSPPGSSQWETAFESSSLSNSPPAFTAWEGPPTRSATPSDDARHHISPIAEEYGETEQFEQASEKTETASPTSEIKVNEKPTPVKPTLTLPLAGSVTGIGEDTCVATPRPMPKLYSEGAAVEHDEHAALREVVLGAEQPVVGEGDEGGQTVVLDRLMSEIASPMPSPFRKSFSGLAANPFLKRSLGGMLRQPRSRRGSDAVPPTPTPLTQSTTADESISTVADITPSEAASEDAKHYAVSVENNDVEHKETMSTTPSSNASSLVPVTSPQSFISSPSPRQAVSPARQVSPTRKTPQSRNTSPSQQALLKRQTPSPAQQHISPPIQFATQLVSSVSQSASPPTQFAIAPPSCLSLSPPSHFASAQQFASPVRQPISPPVMFSPPRQTFSRETPSPIRHTATPIRQPASPSVSNSKSSSKPSSPFRAINHVTQASIDHAMAQGSLAEALAALKLAEAAPTTQAPPPAATPSPTAAASTGPRSSGRIPQPPQQPPAAHWAFGPRRPSAQSIHEEPIKKGAFEGDADDGDLSWRNRSNTVPPAVNRDLQQVICPGSGNFTQARRRPGHPSRTAADWRSGAKGIPAGVAGHKRRHE</sequence>
<feature type="compositionally biased region" description="Basic and acidic residues" evidence="1">
    <location>
        <begin position="1008"/>
        <end position="1018"/>
    </location>
</feature>
<feature type="region of interest" description="Disordered" evidence="1">
    <location>
        <begin position="554"/>
        <end position="583"/>
    </location>
</feature>
<feature type="compositionally biased region" description="Polar residues" evidence="1">
    <location>
        <begin position="752"/>
        <end position="824"/>
    </location>
</feature>
<evidence type="ECO:0000313" key="3">
    <source>
        <dbReference type="Proteomes" id="UP001222932"/>
    </source>
</evidence>
<dbReference type="AlphaFoldDB" id="A0AAD3TYN2"/>
<feature type="region of interest" description="Disordered" evidence="1">
    <location>
        <begin position="338"/>
        <end position="362"/>
    </location>
</feature>
<feature type="compositionally biased region" description="Polar residues" evidence="1">
    <location>
        <begin position="460"/>
        <end position="478"/>
    </location>
</feature>
<feature type="region of interest" description="Disordered" evidence="1">
    <location>
        <begin position="191"/>
        <end position="308"/>
    </location>
</feature>
<feature type="compositionally biased region" description="Low complexity" evidence="1">
    <location>
        <begin position="968"/>
        <end position="981"/>
    </location>
</feature>
<protein>
    <submittedName>
        <fullName evidence="2">Uncharacterized protein</fullName>
    </submittedName>
</protein>
<feature type="compositionally biased region" description="Low complexity" evidence="1">
    <location>
        <begin position="274"/>
        <end position="292"/>
    </location>
</feature>
<feature type="compositionally biased region" description="Polar residues" evidence="1">
    <location>
        <begin position="71"/>
        <end position="80"/>
    </location>
</feature>
<dbReference type="Proteomes" id="UP001222932">
    <property type="component" value="Unassembled WGS sequence"/>
</dbReference>
<feature type="compositionally biased region" description="Low complexity" evidence="1">
    <location>
        <begin position="905"/>
        <end position="922"/>
    </location>
</feature>
<feature type="compositionally biased region" description="Polar residues" evidence="1">
    <location>
        <begin position="487"/>
        <end position="523"/>
    </location>
</feature>
<feature type="compositionally biased region" description="Polar residues" evidence="1">
    <location>
        <begin position="224"/>
        <end position="243"/>
    </location>
</feature>
<reference evidence="2" key="1">
    <citation type="journal article" date="2023" name="BMC Genomics">
        <title>Chromosome-level genome assemblies of Cutaneotrichosporon spp. (Trichosporonales, Basidiomycota) reveal imbalanced evolution between nucleotide sequences and chromosome synteny.</title>
        <authorList>
            <person name="Kobayashi Y."/>
            <person name="Kayamori A."/>
            <person name="Aoki K."/>
            <person name="Shiwa Y."/>
            <person name="Matsutani M."/>
            <person name="Fujita N."/>
            <person name="Sugita T."/>
            <person name="Iwasaki W."/>
            <person name="Tanaka N."/>
            <person name="Takashima M."/>
        </authorList>
    </citation>
    <scope>NUCLEOTIDE SEQUENCE</scope>
    <source>
        <strain evidence="2">HIS016</strain>
    </source>
</reference>
<dbReference type="EMBL" id="BTCM01000007">
    <property type="protein sequence ID" value="GMK59297.1"/>
    <property type="molecule type" value="Genomic_DNA"/>
</dbReference>
<comment type="caution">
    <text evidence="2">The sequence shown here is derived from an EMBL/GenBank/DDBJ whole genome shotgun (WGS) entry which is preliminary data.</text>
</comment>
<keyword evidence="3" id="KW-1185">Reference proteome</keyword>
<accession>A0AAD3TYN2</accession>